<name>A0A5J9VCN0_9POAL</name>
<dbReference type="EMBL" id="RWGY01000011">
    <property type="protein sequence ID" value="TVU32600.1"/>
    <property type="molecule type" value="Genomic_DNA"/>
</dbReference>
<comment type="caution">
    <text evidence="1">The sequence shown here is derived from an EMBL/GenBank/DDBJ whole genome shotgun (WGS) entry which is preliminary data.</text>
</comment>
<dbReference type="AlphaFoldDB" id="A0A5J9VCN0"/>
<reference evidence="1 2" key="1">
    <citation type="journal article" date="2019" name="Sci. Rep.">
        <title>A high-quality genome of Eragrostis curvula grass provides insights into Poaceae evolution and supports new strategies to enhance forage quality.</title>
        <authorList>
            <person name="Carballo J."/>
            <person name="Santos B.A.C.M."/>
            <person name="Zappacosta D."/>
            <person name="Garbus I."/>
            <person name="Selva J.P."/>
            <person name="Gallo C.A."/>
            <person name="Diaz A."/>
            <person name="Albertini E."/>
            <person name="Caccamo M."/>
            <person name="Echenique V."/>
        </authorList>
    </citation>
    <scope>NUCLEOTIDE SEQUENCE [LARGE SCALE GENOMIC DNA]</scope>
    <source>
        <strain evidence="2">cv. Victoria</strain>
        <tissue evidence="1">Leaf</tissue>
    </source>
</reference>
<keyword evidence="2" id="KW-1185">Reference proteome</keyword>
<dbReference type="Gramene" id="TVU32600">
    <property type="protein sequence ID" value="TVU32600"/>
    <property type="gene ID" value="EJB05_24338"/>
</dbReference>
<protein>
    <submittedName>
        <fullName evidence="1">Uncharacterized protein</fullName>
    </submittedName>
</protein>
<evidence type="ECO:0000313" key="2">
    <source>
        <dbReference type="Proteomes" id="UP000324897"/>
    </source>
</evidence>
<dbReference type="Proteomes" id="UP000324897">
    <property type="component" value="Chromosome 1"/>
</dbReference>
<sequence>MFHPDRAVPALPSPFKGWKQAEAAFSPDVIFPGPAAGRARNDLPCPSAKLPPLHRAPPLFPALSPVRRA</sequence>
<accession>A0A5J9VCN0</accession>
<organism evidence="1 2">
    <name type="scientific">Eragrostis curvula</name>
    <name type="common">weeping love grass</name>
    <dbReference type="NCBI Taxonomy" id="38414"/>
    <lineage>
        <taxon>Eukaryota</taxon>
        <taxon>Viridiplantae</taxon>
        <taxon>Streptophyta</taxon>
        <taxon>Embryophyta</taxon>
        <taxon>Tracheophyta</taxon>
        <taxon>Spermatophyta</taxon>
        <taxon>Magnoliopsida</taxon>
        <taxon>Liliopsida</taxon>
        <taxon>Poales</taxon>
        <taxon>Poaceae</taxon>
        <taxon>PACMAD clade</taxon>
        <taxon>Chloridoideae</taxon>
        <taxon>Eragrostideae</taxon>
        <taxon>Eragrostidinae</taxon>
        <taxon>Eragrostis</taxon>
    </lineage>
</organism>
<evidence type="ECO:0000313" key="1">
    <source>
        <dbReference type="EMBL" id="TVU32600.1"/>
    </source>
</evidence>
<gene>
    <name evidence="1" type="ORF">EJB05_24338</name>
</gene>
<proteinExistence type="predicted"/>